<feature type="region of interest" description="Disordered" evidence="1">
    <location>
        <begin position="1"/>
        <end position="35"/>
    </location>
</feature>
<accession>A0A0N1EUR5</accession>
<comment type="caution">
    <text evidence="2">The sequence shown here is derived from an EMBL/GenBank/DDBJ whole genome shotgun (WGS) entry which is preliminary data.</text>
</comment>
<reference evidence="2 3" key="1">
    <citation type="submission" date="2015-08" db="EMBL/GenBank/DDBJ databases">
        <title>Draft Genome Sequence of Pseudoalteromonas porphyrae UCD-SED14.</title>
        <authorList>
            <person name="Coil D.A."/>
            <person name="Jospin G."/>
            <person name="Lee R.D."/>
            <person name="Eisen J.A."/>
        </authorList>
    </citation>
    <scope>NUCLEOTIDE SEQUENCE [LARGE SCALE GENOMIC DNA]</scope>
    <source>
        <strain evidence="2 3">UCD-SED14</strain>
    </source>
</reference>
<dbReference type="OrthoDB" id="6295954at2"/>
<dbReference type="STRING" id="187330.AMS58_07025"/>
<dbReference type="Proteomes" id="UP000037848">
    <property type="component" value="Unassembled WGS sequence"/>
</dbReference>
<name>A0A0N1EUR5_9GAMM</name>
<gene>
    <name evidence="2" type="ORF">ADS77_14895</name>
</gene>
<evidence type="ECO:0000256" key="1">
    <source>
        <dbReference type="SAM" id="MobiDB-lite"/>
    </source>
</evidence>
<keyword evidence="3" id="KW-1185">Reference proteome</keyword>
<protein>
    <submittedName>
        <fullName evidence="2">Uncharacterized protein</fullName>
    </submittedName>
</protein>
<sequence>MQVTGNSQLQMQAYSSMQQSKPALEQSASNKTLQSDTVSISNEALLAAGGEAEIQRGGGGLSIDPDRRRPS</sequence>
<evidence type="ECO:0000313" key="3">
    <source>
        <dbReference type="Proteomes" id="UP000037848"/>
    </source>
</evidence>
<dbReference type="AlphaFoldDB" id="A0A0N1EUR5"/>
<feature type="region of interest" description="Disordered" evidence="1">
    <location>
        <begin position="48"/>
        <end position="71"/>
    </location>
</feature>
<dbReference type="RefSeq" id="WP_054455137.1">
    <property type="nucleotide sequence ID" value="NZ_LHPH01000018.1"/>
</dbReference>
<dbReference type="EMBL" id="LHPH01000018">
    <property type="protein sequence ID" value="KPH61394.1"/>
    <property type="molecule type" value="Genomic_DNA"/>
</dbReference>
<evidence type="ECO:0000313" key="2">
    <source>
        <dbReference type="EMBL" id="KPH61394.1"/>
    </source>
</evidence>
<proteinExistence type="predicted"/>
<organism evidence="2 3">
    <name type="scientific">Pseudoalteromonas porphyrae</name>
    <dbReference type="NCBI Taxonomy" id="187330"/>
    <lineage>
        <taxon>Bacteria</taxon>
        <taxon>Pseudomonadati</taxon>
        <taxon>Pseudomonadota</taxon>
        <taxon>Gammaproteobacteria</taxon>
        <taxon>Alteromonadales</taxon>
        <taxon>Pseudoalteromonadaceae</taxon>
        <taxon>Pseudoalteromonas</taxon>
    </lineage>
</organism>
<dbReference type="PATRIC" id="fig|187330.3.peg.1409"/>